<dbReference type="Proteomes" id="UP000829196">
    <property type="component" value="Unassembled WGS sequence"/>
</dbReference>
<dbReference type="AlphaFoldDB" id="A0A8T3C3K5"/>
<evidence type="ECO:0000313" key="2">
    <source>
        <dbReference type="Proteomes" id="UP000829196"/>
    </source>
</evidence>
<keyword evidence="2" id="KW-1185">Reference proteome</keyword>
<gene>
    <name evidence="1" type="ORF">KFK09_003585</name>
</gene>
<name>A0A8T3C3K5_DENNO</name>
<comment type="caution">
    <text evidence="1">The sequence shown here is derived from an EMBL/GenBank/DDBJ whole genome shotgun (WGS) entry which is preliminary data.</text>
</comment>
<protein>
    <submittedName>
        <fullName evidence="1">Uncharacterized protein</fullName>
    </submittedName>
</protein>
<dbReference type="EMBL" id="JAGYWB010000004">
    <property type="protein sequence ID" value="KAI0524221.1"/>
    <property type="molecule type" value="Genomic_DNA"/>
</dbReference>
<evidence type="ECO:0000313" key="1">
    <source>
        <dbReference type="EMBL" id="KAI0524221.1"/>
    </source>
</evidence>
<organism evidence="1 2">
    <name type="scientific">Dendrobium nobile</name>
    <name type="common">Orchid</name>
    <dbReference type="NCBI Taxonomy" id="94219"/>
    <lineage>
        <taxon>Eukaryota</taxon>
        <taxon>Viridiplantae</taxon>
        <taxon>Streptophyta</taxon>
        <taxon>Embryophyta</taxon>
        <taxon>Tracheophyta</taxon>
        <taxon>Spermatophyta</taxon>
        <taxon>Magnoliopsida</taxon>
        <taxon>Liliopsida</taxon>
        <taxon>Asparagales</taxon>
        <taxon>Orchidaceae</taxon>
        <taxon>Epidendroideae</taxon>
        <taxon>Malaxideae</taxon>
        <taxon>Dendrobiinae</taxon>
        <taxon>Dendrobium</taxon>
    </lineage>
</organism>
<accession>A0A8T3C3K5</accession>
<sequence length="136" mass="14988">MILSNPDRFNGSPVEPPVQSGLIRFDAEPVLKLDRTGHQTAEVSHSRLPTYRYGISKDNKTQLVWSIGPVQPVLLDQLVRNRRKFSASYTHNPTAQSYLSAYPPNGKLFCAVTRPFGGESGCVKSPSTQKKSDVAS</sequence>
<proteinExistence type="predicted"/>
<reference evidence="1" key="1">
    <citation type="journal article" date="2022" name="Front. Genet.">
        <title>Chromosome-Scale Assembly of the Dendrobium nobile Genome Provides Insights Into the Molecular Mechanism of the Biosynthesis of the Medicinal Active Ingredient of Dendrobium.</title>
        <authorList>
            <person name="Xu Q."/>
            <person name="Niu S.-C."/>
            <person name="Li K.-L."/>
            <person name="Zheng P.-J."/>
            <person name="Zhang X.-J."/>
            <person name="Jia Y."/>
            <person name="Liu Y."/>
            <person name="Niu Y.-X."/>
            <person name="Yu L.-H."/>
            <person name="Chen D.-F."/>
            <person name="Zhang G.-Q."/>
        </authorList>
    </citation>
    <scope>NUCLEOTIDE SEQUENCE</scope>
    <source>
        <tissue evidence="1">Leaf</tissue>
    </source>
</reference>